<feature type="compositionally biased region" description="Basic residues" evidence="1">
    <location>
        <begin position="58"/>
        <end position="69"/>
    </location>
</feature>
<sequence length="152" mass="17450">MPPLLFEGTVWPGMGPPGRDPLQPQRPHLHTLADHFFQSYVLDFGEEPKTPTYTVSGRPRRPHNLHRNKQAPEPAVQLGKSALRHPQHTPQHLPASPRQSLHLTHFLVNRQRFAAHNRLLPPAPNLSSQRALGRRHVEYYAYLIKEDTQTPR</sequence>
<dbReference type="InParanoid" id="A0A455B1K3"/>
<dbReference type="AlphaFoldDB" id="A0A455B1K3"/>
<accession>A0A455B1K3</accession>
<evidence type="ECO:0000256" key="1">
    <source>
        <dbReference type="SAM" id="MobiDB-lite"/>
    </source>
</evidence>
<dbReference type="Proteomes" id="UP000248484">
    <property type="component" value="Unplaced"/>
</dbReference>
<evidence type="ECO:0000313" key="3">
    <source>
        <dbReference type="RefSeq" id="XP_028341968.1"/>
    </source>
</evidence>
<dbReference type="OrthoDB" id="10653902at2759"/>
<gene>
    <name evidence="3" type="primary">DEXI</name>
</gene>
<evidence type="ECO:0000313" key="2">
    <source>
        <dbReference type="Proteomes" id="UP000248484"/>
    </source>
</evidence>
<organism evidence="2 3">
    <name type="scientific">Physeter macrocephalus</name>
    <name type="common">Sperm whale</name>
    <name type="synonym">Physeter catodon</name>
    <dbReference type="NCBI Taxonomy" id="9755"/>
    <lineage>
        <taxon>Eukaryota</taxon>
        <taxon>Metazoa</taxon>
        <taxon>Chordata</taxon>
        <taxon>Craniata</taxon>
        <taxon>Vertebrata</taxon>
        <taxon>Euteleostomi</taxon>
        <taxon>Mammalia</taxon>
        <taxon>Eutheria</taxon>
        <taxon>Laurasiatheria</taxon>
        <taxon>Artiodactyla</taxon>
        <taxon>Whippomorpha</taxon>
        <taxon>Cetacea</taxon>
        <taxon>Odontoceti</taxon>
        <taxon>Physeteridae</taxon>
        <taxon>Physeter</taxon>
    </lineage>
</organism>
<dbReference type="GeneID" id="102994572"/>
<name>A0A455B1K3_PHYMC</name>
<proteinExistence type="predicted"/>
<protein>
    <submittedName>
        <fullName evidence="3">Dexamethasone-induced protein isoform X1</fullName>
    </submittedName>
</protein>
<keyword evidence="2" id="KW-1185">Reference proteome</keyword>
<dbReference type="RefSeq" id="XP_028341968.1">
    <property type="nucleotide sequence ID" value="XM_028486167.2"/>
</dbReference>
<reference evidence="3" key="1">
    <citation type="submission" date="2025-08" db="UniProtKB">
        <authorList>
            <consortium name="RefSeq"/>
        </authorList>
    </citation>
    <scope>IDENTIFICATION</scope>
    <source>
        <tissue evidence="3">Muscle</tissue>
    </source>
</reference>
<dbReference type="CTD" id="28955"/>
<feature type="region of interest" description="Disordered" evidence="1">
    <location>
        <begin position="51"/>
        <end position="75"/>
    </location>
</feature>